<dbReference type="Pfam" id="PF01261">
    <property type="entry name" value="AP_endonuc_2"/>
    <property type="match status" value="1"/>
</dbReference>
<keyword evidence="2" id="KW-0413">Isomerase</keyword>
<dbReference type="InterPro" id="IPR050312">
    <property type="entry name" value="IolE/XylAMocC-like"/>
</dbReference>
<dbReference type="Proteomes" id="UP001242480">
    <property type="component" value="Unassembled WGS sequence"/>
</dbReference>
<feature type="domain" description="Xylose isomerase-like TIM barrel" evidence="1">
    <location>
        <begin position="21"/>
        <end position="249"/>
    </location>
</feature>
<protein>
    <submittedName>
        <fullName evidence="2">Sugar phosphate isomerase/epimerase</fullName>
    </submittedName>
</protein>
<evidence type="ECO:0000313" key="3">
    <source>
        <dbReference type="Proteomes" id="UP001242480"/>
    </source>
</evidence>
<reference evidence="2 3" key="1">
    <citation type="submission" date="2023-07" db="EMBL/GenBank/DDBJ databases">
        <title>Genomic Encyclopedia of Type Strains, Phase IV (KMG-IV): sequencing the most valuable type-strain genomes for metagenomic binning, comparative biology and taxonomic classification.</title>
        <authorList>
            <person name="Goeker M."/>
        </authorList>
    </citation>
    <scope>NUCLEOTIDE SEQUENCE [LARGE SCALE GENOMIC DNA]</scope>
    <source>
        <strain evidence="2 3">DSM 19619</strain>
    </source>
</reference>
<proteinExistence type="predicted"/>
<dbReference type="Gene3D" id="3.20.20.150">
    <property type="entry name" value="Divalent-metal-dependent TIM barrel enzymes"/>
    <property type="match status" value="1"/>
</dbReference>
<accession>A0ABU0JGP1</accession>
<gene>
    <name evidence="2" type="ORF">QO011_006493</name>
</gene>
<evidence type="ECO:0000259" key="1">
    <source>
        <dbReference type="Pfam" id="PF01261"/>
    </source>
</evidence>
<comment type="caution">
    <text evidence="2">The sequence shown here is derived from an EMBL/GenBank/DDBJ whole genome shotgun (WGS) entry which is preliminary data.</text>
</comment>
<keyword evidence="3" id="KW-1185">Reference proteome</keyword>
<dbReference type="RefSeq" id="WP_307281754.1">
    <property type="nucleotide sequence ID" value="NZ_JAUSVX010000016.1"/>
</dbReference>
<dbReference type="PANTHER" id="PTHR12110">
    <property type="entry name" value="HYDROXYPYRUVATE ISOMERASE"/>
    <property type="match status" value="1"/>
</dbReference>
<organism evidence="2 3">
    <name type="scientific">Labrys wisconsinensis</name>
    <dbReference type="NCBI Taxonomy" id="425677"/>
    <lineage>
        <taxon>Bacteria</taxon>
        <taxon>Pseudomonadati</taxon>
        <taxon>Pseudomonadota</taxon>
        <taxon>Alphaproteobacteria</taxon>
        <taxon>Hyphomicrobiales</taxon>
        <taxon>Xanthobacteraceae</taxon>
        <taxon>Labrys</taxon>
    </lineage>
</organism>
<name>A0ABU0JGP1_9HYPH</name>
<dbReference type="PANTHER" id="PTHR12110:SF41">
    <property type="entry name" value="INOSOSE DEHYDRATASE"/>
    <property type="match status" value="1"/>
</dbReference>
<dbReference type="SUPFAM" id="SSF51658">
    <property type="entry name" value="Xylose isomerase-like"/>
    <property type="match status" value="1"/>
</dbReference>
<dbReference type="InterPro" id="IPR036237">
    <property type="entry name" value="Xyl_isomerase-like_sf"/>
</dbReference>
<dbReference type="GO" id="GO:0016853">
    <property type="term" value="F:isomerase activity"/>
    <property type="evidence" value="ECO:0007669"/>
    <property type="project" value="UniProtKB-KW"/>
</dbReference>
<sequence length="252" mass="26943">MPTISVQLYTLRAIEDDARMLDAVAQAGYDHVEHYGATFARAGALAPLMADRGIKASGSHVALQDLRDDMSRVAANAATLGMTSLFVPSVPVPQRDMDAAGWRGLGKELAGLADAAAGHGLTLGYHTHDWDFRPKEEGKAALDLVFEAAGSAPVEWEADIAWLAKAGVDPLAWLDRYSDRLSAVHVKDLAPAGTNEEEAGWADVGAGVLDWPVLWRAALSRGAEVMVVEHDKPLDPARTVAGGLRYIRDTLL</sequence>
<dbReference type="InterPro" id="IPR013022">
    <property type="entry name" value="Xyl_isomerase-like_TIM-brl"/>
</dbReference>
<dbReference type="EMBL" id="JAUSVX010000016">
    <property type="protein sequence ID" value="MDQ0473457.1"/>
    <property type="molecule type" value="Genomic_DNA"/>
</dbReference>
<evidence type="ECO:0000313" key="2">
    <source>
        <dbReference type="EMBL" id="MDQ0473457.1"/>
    </source>
</evidence>